<dbReference type="GO" id="GO:0004459">
    <property type="term" value="F:L-lactate dehydrogenase (NAD+) activity"/>
    <property type="evidence" value="ECO:0007669"/>
    <property type="project" value="UniProtKB-EC"/>
</dbReference>
<keyword evidence="6 10" id="KW-1133">Transmembrane helix</keyword>
<name>A0A4S9D7D3_AURPU</name>
<dbReference type="SUPFAM" id="SSF56327">
    <property type="entry name" value="LDH C-terminal domain-like"/>
    <property type="match status" value="1"/>
</dbReference>
<dbReference type="PANTHER" id="PTHR33048">
    <property type="entry name" value="PTH11-LIKE INTEGRAL MEMBRANE PROTEIN (AFU_ORTHOLOGUE AFUA_5G11245)"/>
    <property type="match status" value="1"/>
</dbReference>
<proteinExistence type="inferred from homology"/>
<evidence type="ECO:0000256" key="8">
    <source>
        <dbReference type="ARBA" id="ARBA00038359"/>
    </source>
</evidence>
<organism evidence="13">
    <name type="scientific">Aureobasidium pullulans</name>
    <name type="common">Black yeast</name>
    <name type="synonym">Pullularia pullulans</name>
    <dbReference type="NCBI Taxonomy" id="5580"/>
    <lineage>
        <taxon>Eukaryota</taxon>
        <taxon>Fungi</taxon>
        <taxon>Dikarya</taxon>
        <taxon>Ascomycota</taxon>
        <taxon>Pezizomycotina</taxon>
        <taxon>Dothideomycetes</taxon>
        <taxon>Dothideomycetidae</taxon>
        <taxon>Dothideales</taxon>
        <taxon>Saccotheciaceae</taxon>
        <taxon>Aureobasidium</taxon>
    </lineage>
</organism>
<evidence type="ECO:0000259" key="12">
    <source>
        <dbReference type="Pfam" id="PF20684"/>
    </source>
</evidence>
<dbReference type="GO" id="GO:0016020">
    <property type="term" value="C:membrane"/>
    <property type="evidence" value="ECO:0007669"/>
    <property type="project" value="UniProtKB-SubCell"/>
</dbReference>
<dbReference type="InterPro" id="IPR049326">
    <property type="entry name" value="Rhodopsin_dom_fungi"/>
</dbReference>
<comment type="caution">
    <text evidence="13">The sequence shown here is derived from an EMBL/GenBank/DDBJ whole genome shotgun (WGS) entry which is preliminary data.</text>
</comment>
<sequence>MALDAILKEVWALYAIATFIILGRYAVRLRTVGIKGLYWDDLFCFGVLIFNTSDAVLVHLVHYTGESSEVSEKWLQTATQADIDRVTYGSKLEYAAWCSYPALIWCMKFTMLFFYKRLTLGSFHNKMIKYLFWFTGVSYVIVWFVLIFGCFPTHMNWQVTPVPPWKCAFRPQNFLAVAIPNILTDAAILMVPIPMLWQLKMPLKKKITIGVVLSSGLFVIVAAIIRVVLSLDAAPSAANINGWGVRETFIGIFTINVPILRPIFSRAFWLPGAYDPNASGRGSGYGRSGHNLHSAPNKSYKGTKLSSEIDKSATVGEYELEGRTPVSDTFDIESNASTEKMVPTRSNHSQQYPYDVEDGVRVETSYAIRSTRRDEETGSMGGVWNSIGSGEVGSTIAYSLILNPVAGEILLVDPKEDVRDAQVQDLSDATFHGNTSTQKFSGLPKNQVFGSGTFLDSARLRGILAEKCGVAASSIDAYVLGEHGDSQMVAWSHASVGGVPLELALPDTSIDKEAIAEDTKKKAAAIMESKGATAFGIGGVAASICKSILFDQCNIRPISHYQKDMDVCISMPVVLGRKGIVRQIPMKLNDGEKKEVQQSAKSLREIIEDVEKEQGKDGK</sequence>
<dbReference type="Pfam" id="PF20684">
    <property type="entry name" value="Fung_rhodopsin"/>
    <property type="match status" value="1"/>
</dbReference>
<evidence type="ECO:0000256" key="7">
    <source>
        <dbReference type="ARBA" id="ARBA00023136"/>
    </source>
</evidence>
<feature type="region of interest" description="Disordered" evidence="9">
    <location>
        <begin position="285"/>
        <end position="306"/>
    </location>
</feature>
<evidence type="ECO:0000256" key="9">
    <source>
        <dbReference type="SAM" id="MobiDB-lite"/>
    </source>
</evidence>
<dbReference type="PANTHER" id="PTHR33048:SF152">
    <property type="entry name" value="INTEGRAL MEMBRANE PROTEIN"/>
    <property type="match status" value="1"/>
</dbReference>
<evidence type="ECO:0000259" key="11">
    <source>
        <dbReference type="Pfam" id="PF02866"/>
    </source>
</evidence>
<comment type="subcellular location">
    <subcellularLocation>
        <location evidence="1">Membrane</location>
        <topology evidence="1">Multi-pass membrane protein</topology>
    </subcellularLocation>
</comment>
<dbReference type="Gene3D" id="3.90.110.10">
    <property type="entry name" value="Lactate dehydrogenase/glycoside hydrolase, family 4, C-terminal"/>
    <property type="match status" value="1"/>
</dbReference>
<dbReference type="InterPro" id="IPR036291">
    <property type="entry name" value="NAD(P)-bd_dom_sf"/>
</dbReference>
<dbReference type="Gene3D" id="3.40.50.720">
    <property type="entry name" value="NAD(P)-binding Rossmann-like Domain"/>
    <property type="match status" value="1"/>
</dbReference>
<evidence type="ECO:0000256" key="4">
    <source>
        <dbReference type="ARBA" id="ARBA00012967"/>
    </source>
</evidence>
<feature type="transmembrane region" description="Helical" evidence="10">
    <location>
        <begin position="94"/>
        <end position="115"/>
    </location>
</feature>
<comment type="pathway">
    <text evidence="2">Fermentation; pyruvate fermentation to lactate; (S)-lactate from pyruvate: step 1/1.</text>
</comment>
<dbReference type="InterPro" id="IPR015955">
    <property type="entry name" value="Lactate_DH/Glyco_Ohase_4_C"/>
</dbReference>
<feature type="transmembrane region" description="Helical" evidence="10">
    <location>
        <begin position="6"/>
        <end position="27"/>
    </location>
</feature>
<feature type="transmembrane region" description="Helical" evidence="10">
    <location>
        <begin position="127"/>
        <end position="154"/>
    </location>
</feature>
<dbReference type="InterPro" id="IPR052337">
    <property type="entry name" value="SAT4-like"/>
</dbReference>
<feature type="domain" description="Rhodopsin" evidence="12">
    <location>
        <begin position="28"/>
        <end position="266"/>
    </location>
</feature>
<evidence type="ECO:0000256" key="5">
    <source>
        <dbReference type="ARBA" id="ARBA00022692"/>
    </source>
</evidence>
<keyword evidence="5 10" id="KW-0812">Transmembrane</keyword>
<feature type="domain" description="Lactate/malate dehydrogenase C-terminal" evidence="11">
    <location>
        <begin position="453"/>
        <end position="613"/>
    </location>
</feature>
<evidence type="ECO:0000256" key="2">
    <source>
        <dbReference type="ARBA" id="ARBA00004843"/>
    </source>
</evidence>
<evidence type="ECO:0000313" key="13">
    <source>
        <dbReference type="EMBL" id="THX16006.1"/>
    </source>
</evidence>
<gene>
    <name evidence="13" type="ORF">D6D13_01878</name>
</gene>
<dbReference type="InterPro" id="IPR022383">
    <property type="entry name" value="Lactate/malate_DH_C"/>
</dbReference>
<dbReference type="SUPFAM" id="SSF51735">
    <property type="entry name" value="NAD(P)-binding Rossmann-fold domains"/>
    <property type="match status" value="1"/>
</dbReference>
<evidence type="ECO:0000256" key="10">
    <source>
        <dbReference type="SAM" id="Phobius"/>
    </source>
</evidence>
<evidence type="ECO:0000256" key="1">
    <source>
        <dbReference type="ARBA" id="ARBA00004141"/>
    </source>
</evidence>
<comment type="similarity">
    <text evidence="3">Belongs to the LDH/MDH superfamily. LDH family.</text>
</comment>
<feature type="transmembrane region" description="Helical" evidence="10">
    <location>
        <begin position="174"/>
        <end position="197"/>
    </location>
</feature>
<keyword evidence="7 10" id="KW-0472">Membrane</keyword>
<accession>A0A4S9D7D3</accession>
<dbReference type="EMBL" id="QZAS01000004">
    <property type="protein sequence ID" value="THX16006.1"/>
    <property type="molecule type" value="Genomic_DNA"/>
</dbReference>
<dbReference type="InterPro" id="IPR018177">
    <property type="entry name" value="L-lactate_DH_AS"/>
</dbReference>
<dbReference type="UniPathway" id="UPA00554">
    <property type="reaction ID" value="UER00611"/>
</dbReference>
<dbReference type="EC" id="1.1.1.27" evidence="4"/>
<dbReference type="AlphaFoldDB" id="A0A4S9D7D3"/>
<protein>
    <recommendedName>
        <fullName evidence="4">L-lactate dehydrogenase</fullName>
        <ecNumber evidence="4">1.1.1.27</ecNumber>
    </recommendedName>
</protein>
<dbReference type="Pfam" id="PF02866">
    <property type="entry name" value="Ldh_1_C"/>
    <property type="match status" value="1"/>
</dbReference>
<feature type="transmembrane region" description="Helical" evidence="10">
    <location>
        <begin position="209"/>
        <end position="229"/>
    </location>
</feature>
<evidence type="ECO:0000256" key="3">
    <source>
        <dbReference type="ARBA" id="ARBA00006054"/>
    </source>
</evidence>
<reference evidence="13" key="1">
    <citation type="submission" date="2018-10" db="EMBL/GenBank/DDBJ databases">
        <title>Fifty Aureobasidium pullulans genomes reveal a recombining polyextremotolerant generalist.</title>
        <authorList>
            <person name="Gostincar C."/>
            <person name="Turk M."/>
            <person name="Zajc J."/>
            <person name="Gunde-Cimerman N."/>
        </authorList>
    </citation>
    <scope>NUCLEOTIDE SEQUENCE [LARGE SCALE GENOMIC DNA]</scope>
    <source>
        <strain evidence="13">EXF-10085</strain>
    </source>
</reference>
<evidence type="ECO:0000256" key="6">
    <source>
        <dbReference type="ARBA" id="ARBA00022989"/>
    </source>
</evidence>
<dbReference type="PROSITE" id="PS00064">
    <property type="entry name" value="L_LDH"/>
    <property type="match status" value="1"/>
</dbReference>
<comment type="similarity">
    <text evidence="8">Belongs to the SAT4 family.</text>
</comment>